<dbReference type="Pfam" id="PF07686">
    <property type="entry name" value="V-set"/>
    <property type="match status" value="1"/>
</dbReference>
<evidence type="ECO:0000313" key="4">
    <source>
        <dbReference type="Ensembl" id="ENSENLP00000039041.1"/>
    </source>
</evidence>
<dbReference type="InterPro" id="IPR036179">
    <property type="entry name" value="Ig-like_dom_sf"/>
</dbReference>
<evidence type="ECO:0000313" key="5">
    <source>
        <dbReference type="Proteomes" id="UP000472264"/>
    </source>
</evidence>
<dbReference type="InterPro" id="IPR050413">
    <property type="entry name" value="TCR_beta_variable"/>
</dbReference>
<sequence>KTNHLMCCRGTWNTTHTPALGVCVTPDRLNLYMNTCGEATIECNQKKGPTYYQMYWYRQLPGETMKLVVFTRMGNEKHDFGGFNEEKFSATKPNAESGTFTVKNLEPEDTGWYFCAVSKHSDTDTCES</sequence>
<dbReference type="Gene3D" id="2.60.40.10">
    <property type="entry name" value="Immunoglobulins"/>
    <property type="match status" value="1"/>
</dbReference>
<reference evidence="4" key="3">
    <citation type="submission" date="2025-09" db="UniProtKB">
        <authorList>
            <consortium name="Ensembl"/>
        </authorList>
    </citation>
    <scope>IDENTIFICATION</scope>
</reference>
<dbReference type="GO" id="GO:0007166">
    <property type="term" value="P:cell surface receptor signaling pathway"/>
    <property type="evidence" value="ECO:0007669"/>
    <property type="project" value="TreeGrafter"/>
</dbReference>
<dbReference type="OMA" id="ATINCNH"/>
<protein>
    <recommendedName>
        <fullName evidence="3">Ig-like domain-containing protein</fullName>
    </recommendedName>
</protein>
<reference evidence="4" key="2">
    <citation type="submission" date="2025-08" db="UniProtKB">
        <authorList>
            <consortium name="Ensembl"/>
        </authorList>
    </citation>
    <scope>IDENTIFICATION</scope>
</reference>
<dbReference type="InParanoid" id="A0A665W5A3"/>
<dbReference type="PROSITE" id="PS50835">
    <property type="entry name" value="IG_LIKE"/>
    <property type="match status" value="1"/>
</dbReference>
<feature type="domain" description="Ig-like" evidence="3">
    <location>
        <begin position="26"/>
        <end position="128"/>
    </location>
</feature>
<evidence type="ECO:0000256" key="2">
    <source>
        <dbReference type="ARBA" id="ARBA00022859"/>
    </source>
</evidence>
<dbReference type="GO" id="GO:0002376">
    <property type="term" value="P:immune system process"/>
    <property type="evidence" value="ECO:0007669"/>
    <property type="project" value="UniProtKB-KW"/>
</dbReference>
<dbReference type="InterPro" id="IPR013783">
    <property type="entry name" value="Ig-like_fold"/>
</dbReference>
<dbReference type="SMART" id="SM00406">
    <property type="entry name" value="IGv"/>
    <property type="match status" value="1"/>
</dbReference>
<dbReference type="GO" id="GO:0005886">
    <property type="term" value="C:plasma membrane"/>
    <property type="evidence" value="ECO:0007669"/>
    <property type="project" value="TreeGrafter"/>
</dbReference>
<dbReference type="Ensembl" id="ENSENLT00000040063.1">
    <property type="protein sequence ID" value="ENSENLP00000039041.1"/>
    <property type="gene ID" value="ENSENLG00000016842.1"/>
</dbReference>
<keyword evidence="5" id="KW-1185">Reference proteome</keyword>
<organism evidence="4 5">
    <name type="scientific">Echeneis naucrates</name>
    <name type="common">Live sharksucker</name>
    <dbReference type="NCBI Taxonomy" id="173247"/>
    <lineage>
        <taxon>Eukaryota</taxon>
        <taxon>Metazoa</taxon>
        <taxon>Chordata</taxon>
        <taxon>Craniata</taxon>
        <taxon>Vertebrata</taxon>
        <taxon>Euteleostomi</taxon>
        <taxon>Actinopterygii</taxon>
        <taxon>Neopterygii</taxon>
        <taxon>Teleostei</taxon>
        <taxon>Neoteleostei</taxon>
        <taxon>Acanthomorphata</taxon>
        <taxon>Carangaria</taxon>
        <taxon>Carangiformes</taxon>
        <taxon>Echeneidae</taxon>
        <taxon>Echeneis</taxon>
    </lineage>
</organism>
<accession>A0A665W5A3</accession>
<keyword evidence="1" id="KW-0732">Signal</keyword>
<proteinExistence type="predicted"/>
<keyword evidence="2" id="KW-0391">Immunity</keyword>
<dbReference type="PANTHER" id="PTHR23268">
    <property type="entry name" value="T-CELL RECEPTOR BETA CHAIN"/>
    <property type="match status" value="1"/>
</dbReference>
<dbReference type="AlphaFoldDB" id="A0A665W5A3"/>
<dbReference type="Proteomes" id="UP000472264">
    <property type="component" value="Chromosome 22"/>
</dbReference>
<reference evidence="4" key="1">
    <citation type="submission" date="2021-04" db="EMBL/GenBank/DDBJ databases">
        <authorList>
            <consortium name="Wellcome Sanger Institute Data Sharing"/>
        </authorList>
    </citation>
    <scope>NUCLEOTIDE SEQUENCE [LARGE SCALE GENOMIC DNA]</scope>
</reference>
<dbReference type="PANTHER" id="PTHR23268:SF102">
    <property type="entry name" value="IMMUNOGLOBULIN V-SET DOMAIN-CONTAINING PROTEIN"/>
    <property type="match status" value="1"/>
</dbReference>
<evidence type="ECO:0000259" key="3">
    <source>
        <dbReference type="PROSITE" id="PS50835"/>
    </source>
</evidence>
<name>A0A665W5A3_ECHNA</name>
<evidence type="ECO:0000256" key="1">
    <source>
        <dbReference type="ARBA" id="ARBA00022729"/>
    </source>
</evidence>
<dbReference type="InterPro" id="IPR013106">
    <property type="entry name" value="Ig_V-set"/>
</dbReference>
<dbReference type="InterPro" id="IPR007110">
    <property type="entry name" value="Ig-like_dom"/>
</dbReference>
<dbReference type="SUPFAM" id="SSF48726">
    <property type="entry name" value="Immunoglobulin"/>
    <property type="match status" value="1"/>
</dbReference>